<dbReference type="AlphaFoldDB" id="A0A9X2HUY3"/>
<dbReference type="InterPro" id="IPR052026">
    <property type="entry name" value="ExeA_AAA_ATPase_DNA-bind"/>
</dbReference>
<dbReference type="Gene3D" id="3.90.70.10">
    <property type="entry name" value="Cysteine proteinases"/>
    <property type="match status" value="1"/>
</dbReference>
<dbReference type="Gene3D" id="3.40.50.300">
    <property type="entry name" value="P-loop containing nucleotide triphosphate hydrolases"/>
    <property type="match status" value="1"/>
</dbReference>
<dbReference type="InterPro" id="IPR027417">
    <property type="entry name" value="P-loop_NTPase"/>
</dbReference>
<reference evidence="3" key="2">
    <citation type="submission" date="2023-01" db="EMBL/GenBank/DDBJ databases">
        <title>Gilvimarinus xylanilyticus HB14 isolated from Caulerpa lentillifera aquaculture base in Hainan, China.</title>
        <authorList>
            <person name="Zhang Y.-J."/>
        </authorList>
    </citation>
    <scope>NUCLEOTIDE SEQUENCE</scope>
    <source>
        <strain evidence="3">HB14</strain>
    </source>
</reference>
<feature type="transmembrane region" description="Helical" evidence="1">
    <location>
        <begin position="279"/>
        <end position="301"/>
    </location>
</feature>
<comment type="caution">
    <text evidence="3">The sequence shown here is derived from an EMBL/GenBank/DDBJ whole genome shotgun (WGS) entry which is preliminary data.</text>
</comment>
<name>A0A9X2HUY3_9GAMM</name>
<dbReference type="InterPro" id="IPR003593">
    <property type="entry name" value="AAA+_ATPase"/>
</dbReference>
<proteinExistence type="predicted"/>
<dbReference type="Gene3D" id="1.10.101.10">
    <property type="entry name" value="PGBD-like superfamily/PGBD"/>
    <property type="match status" value="1"/>
</dbReference>
<sequence>MYHQYFGLTEPAFSIAVNPRYLYMSKQHKDALAHLLYGVRGGGFVLLTGEVGTGKTTIIRSLLEQLPEKTDIAMVFNPMAAVPEMLAMICDELGADYPKDNPSVKALTDALHHYLLENHRRGHSTVLLIDEAQLLPPESLEQIRLLTNLETDTQKLLQIILVGQPELNTLLAQPRLRQLAQRITARFHLNPLTYSETQAYIGHRLQVAGLSADRNPFSPQVIRKIHKLSGGIPRRINILCERALVGLYGHNKTRVDGNILRMAQKEVAGNLEQKNRRPWLWPTLATILVILLAAAILVWMLSAKNTPSEPVPAPIAPTESTSESSRAAINDAQTDFIIRRLNEAQTLMLARFGASGNVNCWQSKNTGLECETTRLMTWQDLSNFNRPVVLTLTTPERFTAYAVLVGLSEQGAHLLSANGKTLVVAQTALGPMWTGQVQYAWQRPQGYADALTVNDTGPAVAWLAQQFAQLDQQAEPLASDRYNQPLAQRVKLFQRSQNLKADGIAGQQTIMRLNQVLGIDPVLSEKDTD</sequence>
<dbReference type="SMART" id="SM00382">
    <property type="entry name" value="AAA"/>
    <property type="match status" value="1"/>
</dbReference>
<dbReference type="Pfam" id="PF13401">
    <property type="entry name" value="AAA_22"/>
    <property type="match status" value="1"/>
</dbReference>
<accession>A0A9X2HUY3</accession>
<dbReference type="EMBL" id="JAMFTH010000001">
    <property type="protein sequence ID" value="MCP8898893.1"/>
    <property type="molecule type" value="Genomic_DNA"/>
</dbReference>
<reference evidence="3" key="1">
    <citation type="submission" date="2022-05" db="EMBL/GenBank/DDBJ databases">
        <authorList>
            <person name="Sun H.-N."/>
        </authorList>
    </citation>
    <scope>NUCLEOTIDE SEQUENCE</scope>
    <source>
        <strain evidence="3">HB14</strain>
    </source>
</reference>
<evidence type="ECO:0000313" key="4">
    <source>
        <dbReference type="Proteomes" id="UP001139319"/>
    </source>
</evidence>
<dbReference type="SUPFAM" id="SSF47090">
    <property type="entry name" value="PGBD-like"/>
    <property type="match status" value="1"/>
</dbReference>
<keyword evidence="1" id="KW-0472">Membrane</keyword>
<dbReference type="Proteomes" id="UP001139319">
    <property type="component" value="Unassembled WGS sequence"/>
</dbReference>
<gene>
    <name evidence="3" type="ORF">M6D89_06235</name>
</gene>
<dbReference type="RefSeq" id="WP_253967160.1">
    <property type="nucleotide sequence ID" value="NZ_JAMFTH010000001.1"/>
</dbReference>
<dbReference type="SUPFAM" id="SSF52540">
    <property type="entry name" value="P-loop containing nucleoside triphosphate hydrolases"/>
    <property type="match status" value="1"/>
</dbReference>
<dbReference type="InterPro" id="IPR036365">
    <property type="entry name" value="PGBD-like_sf"/>
</dbReference>
<protein>
    <submittedName>
        <fullName evidence="3">AAA family ATPase</fullName>
    </submittedName>
</protein>
<dbReference type="GO" id="GO:0016887">
    <property type="term" value="F:ATP hydrolysis activity"/>
    <property type="evidence" value="ECO:0007669"/>
    <property type="project" value="InterPro"/>
</dbReference>
<organism evidence="3 4">
    <name type="scientific">Gilvimarinus xylanilyticus</name>
    <dbReference type="NCBI Taxonomy" id="2944139"/>
    <lineage>
        <taxon>Bacteria</taxon>
        <taxon>Pseudomonadati</taxon>
        <taxon>Pseudomonadota</taxon>
        <taxon>Gammaproteobacteria</taxon>
        <taxon>Cellvibrionales</taxon>
        <taxon>Cellvibrionaceae</taxon>
        <taxon>Gilvimarinus</taxon>
    </lineage>
</organism>
<evidence type="ECO:0000256" key="1">
    <source>
        <dbReference type="SAM" id="Phobius"/>
    </source>
</evidence>
<dbReference type="CDD" id="cd00009">
    <property type="entry name" value="AAA"/>
    <property type="match status" value="1"/>
</dbReference>
<feature type="domain" description="AAA+ ATPase" evidence="2">
    <location>
        <begin position="41"/>
        <end position="195"/>
    </location>
</feature>
<keyword evidence="1" id="KW-0812">Transmembrane</keyword>
<dbReference type="InterPro" id="IPR049945">
    <property type="entry name" value="AAA_22"/>
</dbReference>
<dbReference type="InterPro" id="IPR036366">
    <property type="entry name" value="PGBDSf"/>
</dbReference>
<dbReference type="PANTHER" id="PTHR35894">
    <property type="entry name" value="GENERAL SECRETION PATHWAY PROTEIN A-RELATED"/>
    <property type="match status" value="1"/>
</dbReference>
<dbReference type="PANTHER" id="PTHR35894:SF1">
    <property type="entry name" value="PHOSPHORIBULOKINASE _ URIDINE KINASE FAMILY"/>
    <property type="match status" value="1"/>
</dbReference>
<dbReference type="InterPro" id="IPR002477">
    <property type="entry name" value="Peptidoglycan-bd-like"/>
</dbReference>
<dbReference type="Pfam" id="PF01471">
    <property type="entry name" value="PG_binding_1"/>
    <property type="match status" value="1"/>
</dbReference>
<evidence type="ECO:0000313" key="3">
    <source>
        <dbReference type="EMBL" id="MCP8898893.1"/>
    </source>
</evidence>
<keyword evidence="4" id="KW-1185">Reference proteome</keyword>
<evidence type="ECO:0000259" key="2">
    <source>
        <dbReference type="SMART" id="SM00382"/>
    </source>
</evidence>
<keyword evidence="1" id="KW-1133">Transmembrane helix</keyword>